<dbReference type="PANTHER" id="PTHR38834:SF3">
    <property type="entry name" value="SOLUTE-BINDING PROTEIN FAMILY 3_N-TERMINAL DOMAIN-CONTAINING PROTEIN"/>
    <property type="match status" value="1"/>
</dbReference>
<sequence>MSPRCPMSLLLTALLTLLLCGPANAIEVLAAEVPPYVIRAHQGAPTGMAVEVLEEAARRLDEPLQIEVLPFARALSQAQHRKDVLLLPPAWSEERAPHFLWIAPLLEESFVLLTDRGLRPERITLAEARRRGDKIGVLRNSLAHTLLSETDGVTLELASEEERNAQKLALGRISVWAAAWNTARYNQLSAKLPESRLLRGETLKHTSLYLAAHPDFPAAQADRWRATLESMHRDGTVRRILAQYDYQAP</sequence>
<keyword evidence="1" id="KW-0732">Signal</keyword>
<protein>
    <recommendedName>
        <fullName evidence="2">Solute-binding protein family 3/N-terminal domain-containing protein</fullName>
    </recommendedName>
</protein>
<comment type="caution">
    <text evidence="3">The sequence shown here is derived from an EMBL/GenBank/DDBJ whole genome shotgun (WGS) entry which is preliminary data.</text>
</comment>
<organism evidence="3 4">
    <name type="scientific">Aeromonas diversa CDC 2478-85</name>
    <dbReference type="NCBI Taxonomy" id="1268237"/>
    <lineage>
        <taxon>Bacteria</taxon>
        <taxon>Pseudomonadati</taxon>
        <taxon>Pseudomonadota</taxon>
        <taxon>Gammaproteobacteria</taxon>
        <taxon>Aeromonadales</taxon>
        <taxon>Aeromonadaceae</taxon>
        <taxon>Aeromonas</taxon>
    </lineage>
</organism>
<dbReference type="Pfam" id="PF00497">
    <property type="entry name" value="SBP_bac_3"/>
    <property type="match status" value="1"/>
</dbReference>
<keyword evidence="4" id="KW-1185">Reference proteome</keyword>
<feature type="signal peptide" evidence="1">
    <location>
        <begin position="1"/>
        <end position="25"/>
    </location>
</feature>
<accession>N9VG26</accession>
<dbReference type="EMBL" id="APVG01000087">
    <property type="protein sequence ID" value="ENY70346.1"/>
    <property type="molecule type" value="Genomic_DNA"/>
</dbReference>
<evidence type="ECO:0000259" key="2">
    <source>
        <dbReference type="Pfam" id="PF00497"/>
    </source>
</evidence>
<dbReference type="eggNOG" id="COG0834">
    <property type="taxonomic scope" value="Bacteria"/>
</dbReference>
<dbReference type="Gene3D" id="3.40.190.10">
    <property type="entry name" value="Periplasmic binding protein-like II"/>
    <property type="match status" value="2"/>
</dbReference>
<dbReference type="InterPro" id="IPR001638">
    <property type="entry name" value="Solute-binding_3/MltF_N"/>
</dbReference>
<dbReference type="Proteomes" id="UP000023775">
    <property type="component" value="Unassembled WGS sequence"/>
</dbReference>
<feature type="chain" id="PRO_5004154532" description="Solute-binding protein family 3/N-terminal domain-containing protein" evidence="1">
    <location>
        <begin position="26"/>
        <end position="249"/>
    </location>
</feature>
<feature type="domain" description="Solute-binding protein family 3/N-terminal" evidence="2">
    <location>
        <begin position="31"/>
        <end position="244"/>
    </location>
</feature>
<dbReference type="PATRIC" id="fig|1268237.3.peg.3685"/>
<evidence type="ECO:0000313" key="4">
    <source>
        <dbReference type="Proteomes" id="UP000023775"/>
    </source>
</evidence>
<dbReference type="SUPFAM" id="SSF53850">
    <property type="entry name" value="Periplasmic binding protein-like II"/>
    <property type="match status" value="1"/>
</dbReference>
<proteinExistence type="predicted"/>
<gene>
    <name evidence="3" type="ORF">G114_18832</name>
</gene>
<name>N9VG26_9GAMM</name>
<dbReference type="AlphaFoldDB" id="N9VG26"/>
<reference evidence="3 4" key="1">
    <citation type="journal article" date="2013" name="Genome Announc.">
        <title>Draft Genome Sequence of the Aeromonas diversa Type Strain.</title>
        <authorList>
            <person name="Farfan M."/>
            <person name="Spataro N."/>
            <person name="Sanglas A."/>
            <person name="Albarral V."/>
            <person name="Loren J.G."/>
            <person name="Bosch E."/>
            <person name="Fuste M.C."/>
        </authorList>
    </citation>
    <scope>NUCLEOTIDE SEQUENCE [LARGE SCALE GENOMIC DNA]</scope>
    <source>
        <strain evidence="3 4">2478-85</strain>
    </source>
</reference>
<dbReference type="PANTHER" id="PTHR38834">
    <property type="entry name" value="PERIPLASMIC SUBSTRATE BINDING PROTEIN FAMILY 3"/>
    <property type="match status" value="1"/>
</dbReference>
<evidence type="ECO:0000313" key="3">
    <source>
        <dbReference type="EMBL" id="ENY70346.1"/>
    </source>
</evidence>
<evidence type="ECO:0000256" key="1">
    <source>
        <dbReference type="SAM" id="SignalP"/>
    </source>
</evidence>